<reference evidence="2 3" key="1">
    <citation type="journal article" date="2011" name="Genome Biol.">
        <title>Comparative genome sequence analysis underscores mycoparasitism as the ancestral life style of Trichoderma.</title>
        <authorList>
            <person name="Kubicek C.P."/>
            <person name="Herrera-Estrella A."/>
            <person name="Seidl-Seiboth V."/>
            <person name="Martinez D.A."/>
            <person name="Druzhinina I.S."/>
            <person name="Thon M."/>
            <person name="Zeilinger S."/>
            <person name="Casas-Flores S."/>
            <person name="Horwitz B.A."/>
            <person name="Mukherjee P.K."/>
            <person name="Mukherjee M."/>
            <person name="Kredics L."/>
            <person name="Alcaraz L.D."/>
            <person name="Aerts A."/>
            <person name="Antal Z."/>
            <person name="Atanasova L."/>
            <person name="Cervantes-Badillo M.G."/>
            <person name="Challacombe J."/>
            <person name="Chertkov O."/>
            <person name="McCluskey K."/>
            <person name="Coulpier F."/>
            <person name="Deshpande N."/>
            <person name="von Doehren H."/>
            <person name="Ebbole D.J."/>
            <person name="Esquivel-Naranjo E.U."/>
            <person name="Fekete E."/>
            <person name="Flipphi M."/>
            <person name="Glaser F."/>
            <person name="Gomez-Rodriguez E.Y."/>
            <person name="Gruber S."/>
            <person name="Han C."/>
            <person name="Henrissat B."/>
            <person name="Hermosa R."/>
            <person name="Hernandez-Onate M."/>
            <person name="Karaffa L."/>
            <person name="Kosti I."/>
            <person name="Le Crom S."/>
            <person name="Lindquist E."/>
            <person name="Lucas S."/>
            <person name="Luebeck M."/>
            <person name="Luebeck P.S."/>
            <person name="Margeot A."/>
            <person name="Metz B."/>
            <person name="Misra M."/>
            <person name="Nevalainen H."/>
            <person name="Omann M."/>
            <person name="Packer N."/>
            <person name="Perrone G."/>
            <person name="Uresti-Rivera E.E."/>
            <person name="Salamov A."/>
            <person name="Schmoll M."/>
            <person name="Seiboth B."/>
            <person name="Shapiro H."/>
            <person name="Sukno S."/>
            <person name="Tamayo-Ramos J.A."/>
            <person name="Tisch D."/>
            <person name="Wiest A."/>
            <person name="Wilkinson H.H."/>
            <person name="Zhang M."/>
            <person name="Coutinho P.M."/>
            <person name="Kenerley C.M."/>
            <person name="Monte E."/>
            <person name="Baker S.E."/>
            <person name="Grigoriev I.V."/>
        </authorList>
    </citation>
    <scope>NUCLEOTIDE SEQUENCE [LARGE SCALE GENOMIC DNA]</scope>
    <source>
        <strain evidence="3">ATCC 20476 / IMI 206040</strain>
    </source>
</reference>
<dbReference type="AlphaFoldDB" id="G9NFK7"/>
<dbReference type="HOGENOM" id="CLU_2776246_0_0_1"/>
<name>G9NFK7_HYPAI</name>
<gene>
    <name evidence="2" type="ORF">TRIATDRAFT_297081</name>
</gene>
<feature type="region of interest" description="Disordered" evidence="1">
    <location>
        <begin position="35"/>
        <end position="69"/>
    </location>
</feature>
<feature type="compositionally biased region" description="Basic residues" evidence="1">
    <location>
        <begin position="40"/>
        <end position="49"/>
    </location>
</feature>
<dbReference type="Proteomes" id="UP000005426">
    <property type="component" value="Unassembled WGS sequence"/>
</dbReference>
<feature type="compositionally biased region" description="Basic and acidic residues" evidence="1">
    <location>
        <begin position="50"/>
        <end position="60"/>
    </location>
</feature>
<comment type="caution">
    <text evidence="2">The sequence shown here is derived from an EMBL/GenBank/DDBJ whole genome shotgun (WGS) entry which is preliminary data.</text>
</comment>
<protein>
    <submittedName>
        <fullName evidence="2">Uncharacterized protein</fullName>
    </submittedName>
</protein>
<accession>G9NFK7</accession>
<evidence type="ECO:0000313" key="2">
    <source>
        <dbReference type="EMBL" id="EHK50722.1"/>
    </source>
</evidence>
<keyword evidence="3" id="KW-1185">Reference proteome</keyword>
<evidence type="ECO:0000313" key="3">
    <source>
        <dbReference type="Proteomes" id="UP000005426"/>
    </source>
</evidence>
<dbReference type="EMBL" id="ABDG02000013">
    <property type="protein sequence ID" value="EHK50722.1"/>
    <property type="molecule type" value="Genomic_DNA"/>
</dbReference>
<evidence type="ECO:0000256" key="1">
    <source>
        <dbReference type="SAM" id="MobiDB-lite"/>
    </source>
</evidence>
<organism evidence="2 3">
    <name type="scientific">Hypocrea atroviridis (strain ATCC 20476 / IMI 206040)</name>
    <name type="common">Trichoderma atroviride</name>
    <dbReference type="NCBI Taxonomy" id="452589"/>
    <lineage>
        <taxon>Eukaryota</taxon>
        <taxon>Fungi</taxon>
        <taxon>Dikarya</taxon>
        <taxon>Ascomycota</taxon>
        <taxon>Pezizomycotina</taxon>
        <taxon>Sordariomycetes</taxon>
        <taxon>Hypocreomycetidae</taxon>
        <taxon>Hypocreales</taxon>
        <taxon>Hypocreaceae</taxon>
        <taxon>Trichoderma</taxon>
    </lineage>
</organism>
<proteinExistence type="predicted"/>
<sequence>MLEANALVRHANMPNRQRGMCLQKVSRGTLHCMYMNTKQQQRRRQKRKKPESVQTKKDPQAHANSPTRR</sequence>